<comment type="subcellular location">
    <subcellularLocation>
        <location evidence="1">Nucleus</location>
    </subcellularLocation>
</comment>
<evidence type="ECO:0000256" key="1">
    <source>
        <dbReference type="ARBA" id="ARBA00004123"/>
    </source>
</evidence>
<dbReference type="InterPro" id="IPR036388">
    <property type="entry name" value="WH-like_DNA-bd_sf"/>
</dbReference>
<dbReference type="OrthoDB" id="191686at2759"/>
<dbReference type="AlphaFoldDB" id="A0A226E800"/>
<gene>
    <name evidence="2" type="ORF">Fcan01_11933</name>
</gene>
<reference evidence="2 3" key="1">
    <citation type="submission" date="2015-12" db="EMBL/GenBank/DDBJ databases">
        <title>The genome of Folsomia candida.</title>
        <authorList>
            <person name="Faddeeva A."/>
            <person name="Derks M.F."/>
            <person name="Anvar Y."/>
            <person name="Smit S."/>
            <person name="Van Straalen N."/>
            <person name="Roelofs D."/>
        </authorList>
    </citation>
    <scope>NUCLEOTIDE SEQUENCE [LARGE SCALE GENOMIC DNA]</scope>
    <source>
        <strain evidence="2 3">VU population</strain>
        <tissue evidence="2">Whole body</tissue>
    </source>
</reference>
<dbReference type="InterPro" id="IPR036397">
    <property type="entry name" value="RNaseH_sf"/>
</dbReference>
<dbReference type="Gene3D" id="3.30.420.10">
    <property type="entry name" value="Ribonuclease H-like superfamily/Ribonuclease H"/>
    <property type="match status" value="2"/>
</dbReference>
<accession>A0A226E800</accession>
<organism evidence="2 3">
    <name type="scientific">Folsomia candida</name>
    <name type="common">Springtail</name>
    <dbReference type="NCBI Taxonomy" id="158441"/>
    <lineage>
        <taxon>Eukaryota</taxon>
        <taxon>Metazoa</taxon>
        <taxon>Ecdysozoa</taxon>
        <taxon>Arthropoda</taxon>
        <taxon>Hexapoda</taxon>
        <taxon>Collembola</taxon>
        <taxon>Entomobryomorpha</taxon>
        <taxon>Isotomoidea</taxon>
        <taxon>Isotomidae</taxon>
        <taxon>Proisotominae</taxon>
        <taxon>Folsomia</taxon>
    </lineage>
</organism>
<sequence length="454" mass="51899">MEVFEAIEATVVTLRRMYSVVSHLYNKPQRQKRTNKGRKQDLSCPSRFLGYIRKRFNQDKGGEGDLFSHLSPGEPNKEWTWGDTGKLRVVIVCDFPMQFTLLEGRVDFSDDDDGVVEKWILMTTDFHSTPRPSSGLVLLGHHFISPVWVGKKNMMASTRKEIPIAIRDLVIQDWKGGQKGGLSQRQIWTKYKLARTTIQTIIKNFKANGSVQNKVRSGRKPILAHREVRHVLNKVNVTPSLSAPKLSTEIKEMFGKQSSPEASYCTEECNQTSEVCQRPHFQATNILGHILWTDESKFNVFGSDGRRRVWRYPKEALNPKNLNPTVKHGGGSVMVWGCMASRICSKTWTWTTICLPTRQRSETLCQVHHGILQEKKIPKLEWPPQSPDLNPIEHLCDHIEREIRKQSFSGIPGLKSRIREVWETISEDVTKNLVNSMTRRLEAVLKANGGPTKY</sequence>
<proteinExistence type="predicted"/>
<evidence type="ECO:0000313" key="3">
    <source>
        <dbReference type="Proteomes" id="UP000198287"/>
    </source>
</evidence>
<evidence type="ECO:0000313" key="2">
    <source>
        <dbReference type="EMBL" id="OXA52786.1"/>
    </source>
</evidence>
<dbReference type="EMBL" id="LNIX01000006">
    <property type="protein sequence ID" value="OXA52786.1"/>
    <property type="molecule type" value="Genomic_DNA"/>
</dbReference>
<dbReference type="SUPFAM" id="SSF46689">
    <property type="entry name" value="Homeodomain-like"/>
    <property type="match status" value="1"/>
</dbReference>
<dbReference type="GO" id="GO:0005634">
    <property type="term" value="C:nucleus"/>
    <property type="evidence" value="ECO:0007669"/>
    <property type="project" value="UniProtKB-SubCell"/>
</dbReference>
<dbReference type="InterPro" id="IPR052338">
    <property type="entry name" value="Transposase_5"/>
</dbReference>
<dbReference type="STRING" id="158441.A0A226E800"/>
<name>A0A226E800_FOLCA</name>
<keyword evidence="3" id="KW-1185">Reference proteome</keyword>
<dbReference type="PANTHER" id="PTHR23022">
    <property type="entry name" value="TRANSPOSABLE ELEMENT-RELATED"/>
    <property type="match status" value="1"/>
</dbReference>
<dbReference type="GO" id="GO:0003676">
    <property type="term" value="F:nucleic acid binding"/>
    <property type="evidence" value="ECO:0007669"/>
    <property type="project" value="InterPro"/>
</dbReference>
<dbReference type="Gene3D" id="1.10.10.10">
    <property type="entry name" value="Winged helix-like DNA-binding domain superfamily/Winged helix DNA-binding domain"/>
    <property type="match status" value="1"/>
</dbReference>
<protein>
    <submittedName>
        <fullName evidence="2">Transposable element Tc1 transposase</fullName>
    </submittedName>
</protein>
<dbReference type="Proteomes" id="UP000198287">
    <property type="component" value="Unassembled WGS sequence"/>
</dbReference>
<comment type="caution">
    <text evidence="2">The sequence shown here is derived from an EMBL/GenBank/DDBJ whole genome shotgun (WGS) entry which is preliminary data.</text>
</comment>
<dbReference type="PANTHER" id="PTHR23022:SF135">
    <property type="entry name" value="SI:DKEY-77F5.3"/>
    <property type="match status" value="1"/>
</dbReference>
<dbReference type="InterPro" id="IPR009057">
    <property type="entry name" value="Homeodomain-like_sf"/>
</dbReference>